<accession>A0A1M6AC13</accession>
<dbReference type="GO" id="GO:0051536">
    <property type="term" value="F:iron-sulfur cluster binding"/>
    <property type="evidence" value="ECO:0007669"/>
    <property type="project" value="InterPro"/>
</dbReference>
<feature type="domain" description="Scaffold protein Nfu/NifU N-terminal" evidence="2">
    <location>
        <begin position="109"/>
        <end position="194"/>
    </location>
</feature>
<evidence type="ECO:0000313" key="4">
    <source>
        <dbReference type="Proteomes" id="UP000184172"/>
    </source>
</evidence>
<dbReference type="GO" id="GO:0016226">
    <property type="term" value="P:iron-sulfur cluster assembly"/>
    <property type="evidence" value="ECO:0007669"/>
    <property type="project" value="InterPro"/>
</dbReference>
<gene>
    <name evidence="3" type="ORF">SAMN04487908_101131</name>
</gene>
<reference evidence="4" key="1">
    <citation type="submission" date="2016-11" db="EMBL/GenBank/DDBJ databases">
        <authorList>
            <person name="Varghese N."/>
            <person name="Submissions S."/>
        </authorList>
    </citation>
    <scope>NUCLEOTIDE SEQUENCE [LARGE SCALE GENOMIC DNA]</scope>
    <source>
        <strain evidence="4">DSM 26349</strain>
    </source>
</reference>
<dbReference type="EMBL" id="FQYV01000001">
    <property type="protein sequence ID" value="SHI33703.1"/>
    <property type="molecule type" value="Genomic_DNA"/>
</dbReference>
<proteinExistence type="inferred from homology"/>
<dbReference type="PANTHER" id="PTHR11178:SF1">
    <property type="entry name" value="NFU1 IRON-SULFUR CLUSTER SCAFFOLD HOMOLOG, MITOCHONDRIAL"/>
    <property type="match status" value="1"/>
</dbReference>
<dbReference type="InterPro" id="IPR034904">
    <property type="entry name" value="FSCA_dom_sf"/>
</dbReference>
<dbReference type="STRING" id="797419.SAMN05216556_102132"/>
<dbReference type="InterPro" id="IPR036498">
    <property type="entry name" value="Nfu/NifU_N_sf"/>
</dbReference>
<sequence length="301" mass="33579">MSQFNIEISRTSNPDILKFNADSFITQSSSHEFKNIDDAKSSPLAQELFYLPFVKTVYISQNFIAIEKFDIVAWEDVQEEVANSISEYLNSGKPAVVEAPIAKKSPTTVYAESTPNPSVMKFVANKTLVSKAYEYKDSYEAVQSPLATALFNFPFVKEVFFNTNHVSVMKFDVVDWAEITMEIREFIRKFLEDGKTINKEDLNNNGSGDSFSAVNNAKKNRSEIENKINDILVEYVEPAVAKDGGQIVLDSFNKETKTVKVMLKGACSGCPSSTVTLKNGIETILKQMLPEQIESVEAING</sequence>
<feature type="domain" description="Scaffold protein Nfu/NifU N-terminal" evidence="2">
    <location>
        <begin position="6"/>
        <end position="92"/>
    </location>
</feature>
<keyword evidence="4" id="KW-1185">Reference proteome</keyword>
<dbReference type="RefSeq" id="WP_073213890.1">
    <property type="nucleotide sequence ID" value="NZ_FNNS01000002.1"/>
</dbReference>
<protein>
    <submittedName>
        <fullName evidence="3">Fe-S cluster biogenesis protein NfuA, 4Fe-4S-binding domain</fullName>
    </submittedName>
</protein>
<dbReference type="InterPro" id="IPR001075">
    <property type="entry name" value="NIF_FeS_clus_asmbl_NifU_C"/>
</dbReference>
<dbReference type="SMART" id="SM00932">
    <property type="entry name" value="Nfu_N"/>
    <property type="match status" value="2"/>
</dbReference>
<dbReference type="Proteomes" id="UP000184172">
    <property type="component" value="Unassembled WGS sequence"/>
</dbReference>
<dbReference type="Gene3D" id="3.30.300.130">
    <property type="entry name" value="Fe-S cluster assembly (FSCA)"/>
    <property type="match status" value="1"/>
</dbReference>
<evidence type="ECO:0000256" key="1">
    <source>
        <dbReference type="ARBA" id="ARBA00006420"/>
    </source>
</evidence>
<comment type="similarity">
    <text evidence="1">Belongs to the NifU family.</text>
</comment>
<dbReference type="OrthoDB" id="9796965at2"/>
<dbReference type="GO" id="GO:0005506">
    <property type="term" value="F:iron ion binding"/>
    <property type="evidence" value="ECO:0007669"/>
    <property type="project" value="InterPro"/>
</dbReference>
<dbReference type="AlphaFoldDB" id="A0A1M6AC13"/>
<name>A0A1M6AC13_9FLAO</name>
<dbReference type="InterPro" id="IPR014824">
    <property type="entry name" value="Nfu/NifU_N"/>
</dbReference>
<dbReference type="SUPFAM" id="SSF110836">
    <property type="entry name" value="Hypothetical protein SAV1430"/>
    <property type="match status" value="2"/>
</dbReference>
<organism evidence="3 4">
    <name type="scientific">Aequorivita viscosa</name>
    <dbReference type="NCBI Taxonomy" id="797419"/>
    <lineage>
        <taxon>Bacteria</taxon>
        <taxon>Pseudomonadati</taxon>
        <taxon>Bacteroidota</taxon>
        <taxon>Flavobacteriia</taxon>
        <taxon>Flavobacteriales</taxon>
        <taxon>Flavobacteriaceae</taxon>
        <taxon>Aequorivita</taxon>
    </lineage>
</organism>
<dbReference type="SUPFAM" id="SSF117916">
    <property type="entry name" value="Fe-S cluster assembly (FSCA) domain-like"/>
    <property type="match status" value="1"/>
</dbReference>
<dbReference type="Pfam" id="PF08712">
    <property type="entry name" value="Nfu_N"/>
    <property type="match status" value="2"/>
</dbReference>
<dbReference type="Pfam" id="PF01106">
    <property type="entry name" value="NifU"/>
    <property type="match status" value="1"/>
</dbReference>
<evidence type="ECO:0000313" key="3">
    <source>
        <dbReference type="EMBL" id="SHI33703.1"/>
    </source>
</evidence>
<dbReference type="PANTHER" id="PTHR11178">
    <property type="entry name" value="IRON-SULFUR CLUSTER SCAFFOLD PROTEIN NFU-RELATED"/>
    <property type="match status" value="1"/>
</dbReference>
<evidence type="ECO:0000259" key="2">
    <source>
        <dbReference type="SMART" id="SM00932"/>
    </source>
</evidence>
<dbReference type="Gene3D" id="3.30.1370.70">
    <property type="entry name" value="Scaffold protein Nfu/NifU, N-terminal domain"/>
    <property type="match status" value="2"/>
</dbReference>